<dbReference type="PANTHER" id="PTHR46268:SF6">
    <property type="entry name" value="UNIVERSAL STRESS PROTEIN UP12"/>
    <property type="match status" value="1"/>
</dbReference>
<dbReference type="InterPro" id="IPR014729">
    <property type="entry name" value="Rossmann-like_a/b/a_fold"/>
</dbReference>
<dbReference type="EMBL" id="LNQE01000012">
    <property type="protein sequence ID" value="KUG29989.1"/>
    <property type="molecule type" value="Genomic_DNA"/>
</dbReference>
<organism evidence="3">
    <name type="scientific">hydrocarbon metagenome</name>
    <dbReference type="NCBI Taxonomy" id="938273"/>
    <lineage>
        <taxon>unclassified sequences</taxon>
        <taxon>metagenomes</taxon>
        <taxon>ecological metagenomes</taxon>
    </lineage>
</organism>
<reference evidence="3" key="1">
    <citation type="journal article" date="2015" name="Proc. Natl. Acad. Sci. U.S.A.">
        <title>Networks of energetic and metabolic interactions define dynamics in microbial communities.</title>
        <authorList>
            <person name="Embree M."/>
            <person name="Liu J.K."/>
            <person name="Al-Bassam M.M."/>
            <person name="Zengler K."/>
        </authorList>
    </citation>
    <scope>NUCLEOTIDE SEQUENCE</scope>
</reference>
<dbReference type="Pfam" id="PF00582">
    <property type="entry name" value="Usp"/>
    <property type="match status" value="1"/>
</dbReference>
<dbReference type="InterPro" id="IPR006016">
    <property type="entry name" value="UspA"/>
</dbReference>
<dbReference type="PIRSF" id="PIRSF006276">
    <property type="entry name" value="UspA"/>
    <property type="match status" value="1"/>
</dbReference>
<dbReference type="AlphaFoldDB" id="A0A0W8GA52"/>
<comment type="similarity">
    <text evidence="1">Belongs to the universal stress protein A family.</text>
</comment>
<dbReference type="Gene3D" id="3.40.50.620">
    <property type="entry name" value="HUPs"/>
    <property type="match status" value="1"/>
</dbReference>
<dbReference type="PRINTS" id="PR01438">
    <property type="entry name" value="UNVRSLSTRESS"/>
</dbReference>
<dbReference type="CDD" id="cd00293">
    <property type="entry name" value="USP-like"/>
    <property type="match status" value="1"/>
</dbReference>
<name>A0A0W8GA52_9ZZZZ</name>
<dbReference type="InterPro" id="IPR006015">
    <property type="entry name" value="Universal_stress_UspA"/>
</dbReference>
<accession>A0A0W8GA52</accession>
<sequence length="139" mass="14532">MKIMAALDLSEHAAGILEKAVQQAKSCGGDLTILVIAEDFMDIGDYLGGSQTVTEKFMKAAEAAAAKYGAKAKELGVEAKVMVDQGVSPADLIVKVAEDQKTDLLVLGSRSKKGLDRFLIGSVASKVVAHAPCSVLVVR</sequence>
<evidence type="ECO:0000259" key="2">
    <source>
        <dbReference type="Pfam" id="PF00582"/>
    </source>
</evidence>
<gene>
    <name evidence="3" type="ORF">ASZ90_000130</name>
</gene>
<evidence type="ECO:0000313" key="3">
    <source>
        <dbReference type="EMBL" id="KUG29989.1"/>
    </source>
</evidence>
<protein>
    <submittedName>
        <fullName evidence="3">Universal stress protein family</fullName>
    </submittedName>
</protein>
<dbReference type="SUPFAM" id="SSF52402">
    <property type="entry name" value="Adenine nucleotide alpha hydrolases-like"/>
    <property type="match status" value="1"/>
</dbReference>
<proteinExistence type="inferred from homology"/>
<evidence type="ECO:0000256" key="1">
    <source>
        <dbReference type="ARBA" id="ARBA00008791"/>
    </source>
</evidence>
<dbReference type="PANTHER" id="PTHR46268">
    <property type="entry name" value="STRESS RESPONSE PROTEIN NHAX"/>
    <property type="match status" value="1"/>
</dbReference>
<comment type="caution">
    <text evidence="3">The sequence shown here is derived from an EMBL/GenBank/DDBJ whole genome shotgun (WGS) entry which is preliminary data.</text>
</comment>
<feature type="domain" description="UspA" evidence="2">
    <location>
        <begin position="2"/>
        <end position="139"/>
    </location>
</feature>